<dbReference type="Proteomes" id="UP000270021">
    <property type="component" value="Chromosome"/>
</dbReference>
<keyword evidence="3" id="KW-0813">Transport</keyword>
<dbReference type="OrthoDB" id="1846031at2"/>
<protein>
    <submittedName>
        <fullName evidence="8">Iron-siderophore ABC transporter substrate-binding protein</fullName>
    </submittedName>
</protein>
<dbReference type="Pfam" id="PF01497">
    <property type="entry name" value="Peripla_BP_2"/>
    <property type="match status" value="1"/>
</dbReference>
<comment type="similarity">
    <text evidence="2">Belongs to the bacterial solute-binding protein 8 family.</text>
</comment>
<dbReference type="CDD" id="cd01146">
    <property type="entry name" value="FhuD"/>
    <property type="match status" value="1"/>
</dbReference>
<feature type="region of interest" description="Disordered" evidence="5">
    <location>
        <begin position="24"/>
        <end position="47"/>
    </location>
</feature>
<gene>
    <name evidence="8" type="ORF">EJO69_05100</name>
</gene>
<organism evidence="8 9">
    <name type="scientific">Flaviflexus salsibiostraticola</name>
    <dbReference type="NCBI Taxonomy" id="1282737"/>
    <lineage>
        <taxon>Bacteria</taxon>
        <taxon>Bacillati</taxon>
        <taxon>Actinomycetota</taxon>
        <taxon>Actinomycetes</taxon>
        <taxon>Actinomycetales</taxon>
        <taxon>Actinomycetaceae</taxon>
        <taxon>Flaviflexus</taxon>
    </lineage>
</organism>
<dbReference type="GO" id="GO:1901678">
    <property type="term" value="P:iron coordination entity transport"/>
    <property type="evidence" value="ECO:0007669"/>
    <property type="project" value="UniProtKB-ARBA"/>
</dbReference>
<feature type="chain" id="PRO_5019221214" evidence="6">
    <location>
        <begin position="29"/>
        <end position="349"/>
    </location>
</feature>
<accession>A0A3S8Z8G6</accession>
<dbReference type="PANTHER" id="PTHR30532">
    <property type="entry name" value="IRON III DICITRATE-BINDING PERIPLASMIC PROTEIN"/>
    <property type="match status" value="1"/>
</dbReference>
<evidence type="ECO:0000256" key="4">
    <source>
        <dbReference type="ARBA" id="ARBA00022729"/>
    </source>
</evidence>
<evidence type="ECO:0000256" key="6">
    <source>
        <dbReference type="SAM" id="SignalP"/>
    </source>
</evidence>
<keyword evidence="9" id="KW-1185">Reference proteome</keyword>
<dbReference type="KEGG" id="fsl:EJO69_05100"/>
<dbReference type="SUPFAM" id="SSF53807">
    <property type="entry name" value="Helical backbone' metal receptor"/>
    <property type="match status" value="1"/>
</dbReference>
<comment type="subcellular location">
    <subcellularLocation>
        <location evidence="1">Cell envelope</location>
    </subcellularLocation>
</comment>
<evidence type="ECO:0000259" key="7">
    <source>
        <dbReference type="PROSITE" id="PS50983"/>
    </source>
</evidence>
<feature type="signal peptide" evidence="6">
    <location>
        <begin position="1"/>
        <end position="28"/>
    </location>
</feature>
<keyword evidence="4 6" id="KW-0732">Signal</keyword>
<feature type="domain" description="Fe/B12 periplasmic-binding" evidence="7">
    <location>
        <begin position="66"/>
        <end position="348"/>
    </location>
</feature>
<dbReference type="Gene3D" id="3.40.50.1980">
    <property type="entry name" value="Nitrogenase molybdenum iron protein domain"/>
    <property type="match status" value="2"/>
</dbReference>
<evidence type="ECO:0000256" key="5">
    <source>
        <dbReference type="SAM" id="MobiDB-lite"/>
    </source>
</evidence>
<dbReference type="RefSeq" id="WP_126039906.1">
    <property type="nucleotide sequence ID" value="NZ_CP034438.1"/>
</dbReference>
<dbReference type="InterPro" id="IPR051313">
    <property type="entry name" value="Bact_iron-sidero_bind"/>
</dbReference>
<dbReference type="EMBL" id="CP034438">
    <property type="protein sequence ID" value="AZN29753.1"/>
    <property type="molecule type" value="Genomic_DNA"/>
</dbReference>
<reference evidence="8 9" key="1">
    <citation type="submission" date="2018-12" db="EMBL/GenBank/DDBJ databases">
        <title>Complete genome sequence of Flaviflexus salsibiostraticola KCTC 33148.</title>
        <authorList>
            <person name="Bae J.-W."/>
        </authorList>
    </citation>
    <scope>NUCLEOTIDE SEQUENCE [LARGE SCALE GENOMIC DNA]</scope>
    <source>
        <strain evidence="8 9">KCTC 33148</strain>
    </source>
</reference>
<evidence type="ECO:0000256" key="1">
    <source>
        <dbReference type="ARBA" id="ARBA00004196"/>
    </source>
</evidence>
<dbReference type="GO" id="GO:0030288">
    <property type="term" value="C:outer membrane-bounded periplasmic space"/>
    <property type="evidence" value="ECO:0007669"/>
    <property type="project" value="TreeGrafter"/>
</dbReference>
<dbReference type="PROSITE" id="PS50983">
    <property type="entry name" value="FE_B12_PBP"/>
    <property type="match status" value="1"/>
</dbReference>
<dbReference type="AlphaFoldDB" id="A0A3S8Z8G6"/>
<name>A0A3S8Z8G6_9ACTO</name>
<feature type="compositionally biased region" description="Low complexity" evidence="5">
    <location>
        <begin position="24"/>
        <end position="38"/>
    </location>
</feature>
<sequence length="349" mass="36569">MTTRRPAAALAAAALSLTLAACSGGSDADSPGAGDADSTNPAADEGFPVTISHAFGETTIEEKPERVATVAWSNHEVPLALGIVPVGMEKATWGDDDGNGVLPWVEDRLAELDAETPVLFDATDSIPFDSVNNTAPDVILASYSGLTQDDYDQLSRIAPVVAYPDVAWGTSLDEMITMNSTALGLAEEGHDLIDSINADIEAALAQRTSLEGTKPLFVFIDPSDTSKIGIYAPLDPRVGFLLDNGFDQADILAENAESESFYIEISAENPEAFEDVDLFITYGADDEAENAASLEAWQDDPLLSRIPAIADGRVAFLGSGPLAAAANPSPLSVGWGIGDYFALLEDAGS</sequence>
<evidence type="ECO:0000313" key="8">
    <source>
        <dbReference type="EMBL" id="AZN29753.1"/>
    </source>
</evidence>
<dbReference type="PANTHER" id="PTHR30532:SF24">
    <property type="entry name" value="FERRIC ENTEROBACTIN-BINDING PERIPLASMIC PROTEIN FEPB"/>
    <property type="match status" value="1"/>
</dbReference>
<evidence type="ECO:0000256" key="2">
    <source>
        <dbReference type="ARBA" id="ARBA00008814"/>
    </source>
</evidence>
<dbReference type="PROSITE" id="PS51257">
    <property type="entry name" value="PROKAR_LIPOPROTEIN"/>
    <property type="match status" value="1"/>
</dbReference>
<dbReference type="InterPro" id="IPR002491">
    <property type="entry name" value="ABC_transptr_periplasmic_BD"/>
</dbReference>
<proteinExistence type="inferred from homology"/>
<evidence type="ECO:0000256" key="3">
    <source>
        <dbReference type="ARBA" id="ARBA00022448"/>
    </source>
</evidence>
<evidence type="ECO:0000313" key="9">
    <source>
        <dbReference type="Proteomes" id="UP000270021"/>
    </source>
</evidence>